<dbReference type="SUPFAM" id="SSF55455">
    <property type="entry name" value="SRF-like"/>
    <property type="match status" value="1"/>
</dbReference>
<feature type="compositionally biased region" description="Polar residues" evidence="6">
    <location>
        <begin position="172"/>
        <end position="182"/>
    </location>
</feature>
<dbReference type="GO" id="GO:0000978">
    <property type="term" value="F:RNA polymerase II cis-regulatory region sequence-specific DNA binding"/>
    <property type="evidence" value="ECO:0007669"/>
    <property type="project" value="TreeGrafter"/>
</dbReference>
<dbReference type="InterPro" id="IPR002100">
    <property type="entry name" value="TF_MADSbox"/>
</dbReference>
<evidence type="ECO:0000256" key="5">
    <source>
        <dbReference type="ARBA" id="ARBA00023242"/>
    </source>
</evidence>
<keyword evidence="5" id="KW-0539">Nucleus</keyword>
<gene>
    <name evidence="8" type="primary">MADS83</name>
</gene>
<sequence>MKRIENEDDRHITFSKRKSGIYKKASELTTLCGAEVGVVIFSPSGKPFSFAHPSIDSISNRFLNRIPPENNDTTQALVEAHKKMRLDAIKEQHNELLNDFESEKERGKRLEIMDKERRKEKGWWDVPIESLSLEELQQMYSSFQDIHDNLANHLRMRSTFGESSSSSMFHAGTSTQQPDQFP</sequence>
<comment type="subcellular location">
    <subcellularLocation>
        <location evidence="1">Nucleus</location>
    </subcellularLocation>
</comment>
<reference evidence="8" key="1">
    <citation type="journal article" date="2024" name="Front. Plant Sci.">
        <title>Genome-wide analysis of the MADS-box gene family of sea buckthorn (Hippophae rhamnoides ssp. sinensis) and their potential role in floral organ development.</title>
        <authorList>
            <person name="Zhao J."/>
            <person name="Xu Y."/>
            <person name="Zhang Z."/>
            <person name="Zhao M."/>
            <person name="Li K."/>
            <person name="Wang F."/>
            <person name="Sun K."/>
        </authorList>
    </citation>
    <scope>NUCLEOTIDE SEQUENCE</scope>
</reference>
<dbReference type="PANTHER" id="PTHR11945">
    <property type="entry name" value="MADS BOX PROTEIN"/>
    <property type="match status" value="1"/>
</dbReference>
<evidence type="ECO:0000256" key="6">
    <source>
        <dbReference type="SAM" id="MobiDB-lite"/>
    </source>
</evidence>
<name>A0AAU7LJI4_9ROSA</name>
<dbReference type="Pfam" id="PF00319">
    <property type="entry name" value="SRF-TF"/>
    <property type="match status" value="1"/>
</dbReference>
<accession>A0AAU7LJI4</accession>
<keyword evidence="4" id="KW-0804">Transcription</keyword>
<dbReference type="PRINTS" id="PR00404">
    <property type="entry name" value="MADSDOMAIN"/>
</dbReference>
<feature type="domain" description="MADS-box" evidence="7">
    <location>
        <begin position="1"/>
        <end position="54"/>
    </location>
</feature>
<keyword evidence="3" id="KW-0238">DNA-binding</keyword>
<dbReference type="PANTHER" id="PTHR11945:SF759">
    <property type="entry name" value="MADS-BOX DOMAIN-CONTAINING PROTEIN"/>
    <property type="match status" value="1"/>
</dbReference>
<evidence type="ECO:0000256" key="1">
    <source>
        <dbReference type="ARBA" id="ARBA00004123"/>
    </source>
</evidence>
<dbReference type="PROSITE" id="PS50066">
    <property type="entry name" value="MADS_BOX_2"/>
    <property type="match status" value="1"/>
</dbReference>
<dbReference type="EMBL" id="PP400918">
    <property type="protein sequence ID" value="XBP28278.1"/>
    <property type="molecule type" value="mRNA"/>
</dbReference>
<keyword evidence="2" id="KW-0805">Transcription regulation</keyword>
<dbReference type="GO" id="GO:0046983">
    <property type="term" value="F:protein dimerization activity"/>
    <property type="evidence" value="ECO:0007669"/>
    <property type="project" value="InterPro"/>
</dbReference>
<organism evidence="8">
    <name type="scientific">Hippophae rhamnoides</name>
    <name type="common">sea-buckthorn</name>
    <dbReference type="NCBI Taxonomy" id="193516"/>
    <lineage>
        <taxon>Eukaryota</taxon>
        <taxon>Viridiplantae</taxon>
        <taxon>Streptophyta</taxon>
        <taxon>Embryophyta</taxon>
        <taxon>Tracheophyta</taxon>
        <taxon>Spermatophyta</taxon>
        <taxon>Magnoliopsida</taxon>
        <taxon>eudicotyledons</taxon>
        <taxon>Gunneridae</taxon>
        <taxon>Pentapetalae</taxon>
        <taxon>rosids</taxon>
        <taxon>fabids</taxon>
        <taxon>Rosales</taxon>
        <taxon>Elaeagnaceae</taxon>
        <taxon>Hippophae</taxon>
    </lineage>
</organism>
<dbReference type="FunFam" id="3.40.1810.10:FF:000006">
    <property type="entry name" value="Agamous-like MADS-box protein AGL62"/>
    <property type="match status" value="1"/>
</dbReference>
<evidence type="ECO:0000256" key="2">
    <source>
        <dbReference type="ARBA" id="ARBA00023015"/>
    </source>
</evidence>
<proteinExistence type="evidence at transcript level"/>
<dbReference type="Gene3D" id="3.40.1810.10">
    <property type="entry name" value="Transcription factor, MADS-box"/>
    <property type="match status" value="1"/>
</dbReference>
<dbReference type="AlphaFoldDB" id="A0AAU7LJI4"/>
<reference evidence="8" key="2">
    <citation type="submission" date="2024-02" db="EMBL/GenBank/DDBJ databases">
        <authorList>
            <person name="Xu Y."/>
            <person name="Zhao J."/>
        </authorList>
    </citation>
    <scope>NUCLEOTIDE SEQUENCE</scope>
</reference>
<protein>
    <submittedName>
        <fullName evidence="8">MADS83</fullName>
    </submittedName>
</protein>
<dbReference type="InterPro" id="IPR036879">
    <property type="entry name" value="TF_MADSbox_sf"/>
</dbReference>
<evidence type="ECO:0000256" key="4">
    <source>
        <dbReference type="ARBA" id="ARBA00023163"/>
    </source>
</evidence>
<dbReference type="GO" id="GO:0005634">
    <property type="term" value="C:nucleus"/>
    <property type="evidence" value="ECO:0007669"/>
    <property type="project" value="UniProtKB-SubCell"/>
</dbReference>
<evidence type="ECO:0000259" key="7">
    <source>
        <dbReference type="PROSITE" id="PS50066"/>
    </source>
</evidence>
<dbReference type="SMART" id="SM00432">
    <property type="entry name" value="MADS"/>
    <property type="match status" value="1"/>
</dbReference>
<evidence type="ECO:0000256" key="3">
    <source>
        <dbReference type="ARBA" id="ARBA00023125"/>
    </source>
</evidence>
<dbReference type="GO" id="GO:0000981">
    <property type="term" value="F:DNA-binding transcription factor activity, RNA polymerase II-specific"/>
    <property type="evidence" value="ECO:0007669"/>
    <property type="project" value="TreeGrafter"/>
</dbReference>
<feature type="region of interest" description="Disordered" evidence="6">
    <location>
        <begin position="162"/>
        <end position="182"/>
    </location>
</feature>
<evidence type="ECO:0000313" key="8">
    <source>
        <dbReference type="EMBL" id="XBP28278.1"/>
    </source>
</evidence>